<dbReference type="Pfam" id="PF21088">
    <property type="entry name" value="MS_channel_1st"/>
    <property type="match status" value="1"/>
</dbReference>
<dbReference type="Gene3D" id="3.30.70.100">
    <property type="match status" value="1"/>
</dbReference>
<sequence length="279" mass="30576">MTTDILNQSSSWLANHESLIIQYVVNATAALLTFVIGYCLAIIISRTVVTILNKRKLDATISYFVGQLLKYVIIIMTIIATLGYLGVQTASFVALIGAAGLAIGLSLQGSLSNFASGLLLVLFRPVRKGELATINGILGTVDSIHLFSTILITPDNKMAVIPNASALSGNIINFSRTGSRRIDLEIGVSYQSDLKKTREVIIQVLETEDRILKNPAYTVGIIALADSSVNFVVRPWVKTPDYWSVYFDLTERIKLALDKAGIIIPFPQREVRIINENHP</sequence>
<dbReference type="Pfam" id="PF00924">
    <property type="entry name" value="MS_channel_2nd"/>
    <property type="match status" value="1"/>
</dbReference>
<keyword evidence="6 7" id="KW-0472">Membrane</keyword>
<dbReference type="InterPro" id="IPR006685">
    <property type="entry name" value="MscS_channel_2nd"/>
</dbReference>
<evidence type="ECO:0000256" key="1">
    <source>
        <dbReference type="ARBA" id="ARBA00004651"/>
    </source>
</evidence>
<dbReference type="SUPFAM" id="SSF50182">
    <property type="entry name" value="Sm-like ribonucleoproteins"/>
    <property type="match status" value="1"/>
</dbReference>
<dbReference type="GO" id="GO:0008381">
    <property type="term" value="F:mechanosensitive monoatomic ion channel activity"/>
    <property type="evidence" value="ECO:0007669"/>
    <property type="project" value="InterPro"/>
</dbReference>
<feature type="transmembrane region" description="Helical" evidence="7">
    <location>
        <begin position="20"/>
        <end position="49"/>
    </location>
</feature>
<accession>A0A2H9T9W6</accession>
<dbReference type="EMBL" id="NSIT01000037">
    <property type="protein sequence ID" value="PJE79989.1"/>
    <property type="molecule type" value="Genomic_DNA"/>
</dbReference>
<evidence type="ECO:0000256" key="6">
    <source>
        <dbReference type="ARBA" id="ARBA00023136"/>
    </source>
</evidence>
<keyword evidence="5 7" id="KW-1133">Transmembrane helix</keyword>
<keyword evidence="3" id="KW-1003">Cell membrane</keyword>
<dbReference type="GO" id="GO:0005886">
    <property type="term" value="C:plasma membrane"/>
    <property type="evidence" value="ECO:0007669"/>
    <property type="project" value="UniProtKB-SubCell"/>
</dbReference>
<feature type="domain" description="Mechanosensitive ion channel MscS" evidence="8">
    <location>
        <begin position="110"/>
        <end position="176"/>
    </location>
</feature>
<evidence type="ECO:0000256" key="5">
    <source>
        <dbReference type="ARBA" id="ARBA00022989"/>
    </source>
</evidence>
<comment type="caution">
    <text evidence="11">The sequence shown here is derived from an EMBL/GenBank/DDBJ whole genome shotgun (WGS) entry which is preliminary data.</text>
</comment>
<reference evidence="11" key="1">
    <citation type="journal article" date="2017" name="Appl. Environ. Microbiol.">
        <title>Molecular characterization of an Endozoicomonas-like organism causing infection in king scallop Pecten maximus L.</title>
        <authorList>
            <person name="Cano I."/>
            <person name="van Aerle R."/>
            <person name="Ross S."/>
            <person name="Verner-Jeffreys D.W."/>
            <person name="Paley R.K."/>
            <person name="Rimmer G."/>
            <person name="Ryder D."/>
            <person name="Hooper P."/>
            <person name="Stone D."/>
            <person name="Feist S.W."/>
        </authorList>
    </citation>
    <scope>NUCLEOTIDE SEQUENCE</scope>
</reference>
<evidence type="ECO:0000256" key="3">
    <source>
        <dbReference type="ARBA" id="ARBA00022475"/>
    </source>
</evidence>
<comment type="similarity">
    <text evidence="2">Belongs to the MscS (TC 1.A.23) family.</text>
</comment>
<dbReference type="InterPro" id="IPR011014">
    <property type="entry name" value="MscS_channel_TM-2"/>
</dbReference>
<evidence type="ECO:0000313" key="11">
    <source>
        <dbReference type="EMBL" id="PJE79989.1"/>
    </source>
</evidence>
<comment type="subcellular location">
    <subcellularLocation>
        <location evidence="1">Cell membrane</location>
        <topology evidence="1">Multi-pass membrane protein</topology>
    </subcellularLocation>
</comment>
<dbReference type="InterPro" id="IPR011066">
    <property type="entry name" value="MscS_channel_C_sf"/>
</dbReference>
<name>A0A2H9T9W6_9ZZZZ</name>
<dbReference type="InterPro" id="IPR008910">
    <property type="entry name" value="MSC_TM_helix"/>
</dbReference>
<evidence type="ECO:0000259" key="10">
    <source>
        <dbReference type="Pfam" id="PF21088"/>
    </source>
</evidence>
<dbReference type="AlphaFoldDB" id="A0A2H9T9W6"/>
<feature type="domain" description="Mechanosensitive ion channel transmembrane helices 2/3" evidence="10">
    <location>
        <begin position="68"/>
        <end position="108"/>
    </location>
</feature>
<dbReference type="InterPro" id="IPR023408">
    <property type="entry name" value="MscS_beta-dom_sf"/>
</dbReference>
<dbReference type="InterPro" id="IPR049278">
    <property type="entry name" value="MS_channel_C"/>
</dbReference>
<dbReference type="InterPro" id="IPR010920">
    <property type="entry name" value="LSM_dom_sf"/>
</dbReference>
<dbReference type="Gene3D" id="1.10.287.1260">
    <property type="match status" value="1"/>
</dbReference>
<dbReference type="Pfam" id="PF05552">
    <property type="entry name" value="MS_channel_1st_1"/>
    <property type="match status" value="1"/>
</dbReference>
<dbReference type="SUPFAM" id="SSF82689">
    <property type="entry name" value="Mechanosensitive channel protein MscS (YggB), C-terminal domain"/>
    <property type="match status" value="1"/>
</dbReference>
<dbReference type="InterPro" id="IPR049142">
    <property type="entry name" value="MS_channel_1st"/>
</dbReference>
<organism evidence="11">
    <name type="scientific">invertebrate metagenome</name>
    <dbReference type="NCBI Taxonomy" id="1711999"/>
    <lineage>
        <taxon>unclassified sequences</taxon>
        <taxon>metagenomes</taxon>
        <taxon>organismal metagenomes</taxon>
    </lineage>
</organism>
<feature type="domain" description="Mechanosensitive ion channel MscS C-terminal" evidence="9">
    <location>
        <begin position="182"/>
        <end position="264"/>
    </location>
</feature>
<dbReference type="PANTHER" id="PTHR30221:SF1">
    <property type="entry name" value="SMALL-CONDUCTANCE MECHANOSENSITIVE CHANNEL"/>
    <property type="match status" value="1"/>
</dbReference>
<dbReference type="Pfam" id="PF21082">
    <property type="entry name" value="MS_channel_3rd"/>
    <property type="match status" value="1"/>
</dbReference>
<evidence type="ECO:0000256" key="4">
    <source>
        <dbReference type="ARBA" id="ARBA00022692"/>
    </source>
</evidence>
<evidence type="ECO:0000259" key="8">
    <source>
        <dbReference type="Pfam" id="PF00924"/>
    </source>
</evidence>
<evidence type="ECO:0000256" key="2">
    <source>
        <dbReference type="ARBA" id="ARBA00008017"/>
    </source>
</evidence>
<evidence type="ECO:0000256" key="7">
    <source>
        <dbReference type="SAM" id="Phobius"/>
    </source>
</evidence>
<feature type="transmembrane region" description="Helical" evidence="7">
    <location>
        <begin position="61"/>
        <end position="86"/>
    </location>
</feature>
<gene>
    <name evidence="11" type="primary">mscS_1</name>
    <name evidence="11" type="ORF">CI610_01013</name>
</gene>
<dbReference type="SUPFAM" id="SSF82861">
    <property type="entry name" value="Mechanosensitive channel protein MscS (YggB), transmembrane region"/>
    <property type="match status" value="1"/>
</dbReference>
<dbReference type="InterPro" id="IPR045275">
    <property type="entry name" value="MscS_archaea/bacteria_type"/>
</dbReference>
<protein>
    <submittedName>
        <fullName evidence="11">Small-conductance mechanosensitive channel</fullName>
    </submittedName>
</protein>
<dbReference type="PANTHER" id="PTHR30221">
    <property type="entry name" value="SMALL-CONDUCTANCE MECHANOSENSITIVE CHANNEL"/>
    <property type="match status" value="1"/>
</dbReference>
<keyword evidence="4 7" id="KW-0812">Transmembrane</keyword>
<proteinExistence type="inferred from homology"/>
<feature type="transmembrane region" description="Helical" evidence="7">
    <location>
        <begin position="92"/>
        <end position="123"/>
    </location>
</feature>
<evidence type="ECO:0000259" key="9">
    <source>
        <dbReference type="Pfam" id="PF21082"/>
    </source>
</evidence>
<dbReference type="Gene3D" id="2.30.30.60">
    <property type="match status" value="1"/>
</dbReference>